<feature type="region of interest" description="Disordered" evidence="1">
    <location>
        <begin position="26"/>
        <end position="125"/>
    </location>
</feature>
<organism evidence="3 4">
    <name type="scientific">Streptomyces venezuelae</name>
    <dbReference type="NCBI Taxonomy" id="54571"/>
    <lineage>
        <taxon>Bacteria</taxon>
        <taxon>Bacillati</taxon>
        <taxon>Actinomycetota</taxon>
        <taxon>Actinomycetes</taxon>
        <taxon>Kitasatosporales</taxon>
        <taxon>Streptomycetaceae</taxon>
        <taxon>Streptomyces</taxon>
    </lineage>
</organism>
<proteinExistence type="predicted"/>
<dbReference type="RefSeq" id="WP_150170877.1">
    <property type="nucleotide sequence ID" value="NZ_CP029193.1"/>
</dbReference>
<evidence type="ECO:0000313" key="3">
    <source>
        <dbReference type="EMBL" id="QES28744.1"/>
    </source>
</evidence>
<dbReference type="EMBL" id="CP029193">
    <property type="protein sequence ID" value="QES28744.1"/>
    <property type="molecule type" value="Genomic_DNA"/>
</dbReference>
<name>A0A5P2BE96_STRVZ</name>
<dbReference type="AlphaFoldDB" id="A0A5P2BE96"/>
<accession>A0A5P2BE96</accession>
<dbReference type="OrthoDB" id="4072449at2"/>
<evidence type="ECO:0000313" key="4">
    <source>
        <dbReference type="Proteomes" id="UP000323046"/>
    </source>
</evidence>
<feature type="signal peptide" evidence="2">
    <location>
        <begin position="1"/>
        <end position="28"/>
    </location>
</feature>
<evidence type="ECO:0008006" key="5">
    <source>
        <dbReference type="Google" id="ProtNLM"/>
    </source>
</evidence>
<protein>
    <recommendedName>
        <fullName evidence="5">Secreted protein</fullName>
    </recommendedName>
</protein>
<sequence length="166" mass="17064">MSMTRLSRSAAVLSVTALLTIGSAGAAAAGDGTGSSGKPPAGGSGGGGEGSSGGGSIGAQVQYKTDFKGTKASSPIAPSGGPWKPPLCWTQPKFTPEQYKEEQKKTAPIDPGTGKTLPGWNDGKDFHEGDKGAWWFRTYAVDQLKSGNIELGDMEKCTTVKGVQWV</sequence>
<feature type="chain" id="PRO_5038798312" description="Secreted protein" evidence="2">
    <location>
        <begin position="29"/>
        <end position="166"/>
    </location>
</feature>
<dbReference type="Proteomes" id="UP000323046">
    <property type="component" value="Chromosome"/>
</dbReference>
<keyword evidence="4" id="KW-1185">Reference proteome</keyword>
<gene>
    <name evidence="3" type="ORF">DEJ47_21965</name>
</gene>
<reference evidence="3 4" key="1">
    <citation type="submission" date="2018-05" db="EMBL/GenBank/DDBJ databases">
        <title>Streptomyces venezuelae.</title>
        <authorList>
            <person name="Kim W."/>
            <person name="Lee N."/>
            <person name="Cho B.-K."/>
        </authorList>
    </citation>
    <scope>NUCLEOTIDE SEQUENCE [LARGE SCALE GENOMIC DNA]</scope>
    <source>
        <strain evidence="3 4">ATCC 14583</strain>
    </source>
</reference>
<feature type="compositionally biased region" description="Basic and acidic residues" evidence="1">
    <location>
        <begin position="98"/>
        <end position="107"/>
    </location>
</feature>
<evidence type="ECO:0000256" key="2">
    <source>
        <dbReference type="SAM" id="SignalP"/>
    </source>
</evidence>
<keyword evidence="2" id="KW-0732">Signal</keyword>
<evidence type="ECO:0000256" key="1">
    <source>
        <dbReference type="SAM" id="MobiDB-lite"/>
    </source>
</evidence>
<feature type="compositionally biased region" description="Gly residues" evidence="1">
    <location>
        <begin position="31"/>
        <end position="57"/>
    </location>
</feature>